<evidence type="ECO:0000256" key="1">
    <source>
        <dbReference type="SAM" id="MobiDB-lite"/>
    </source>
</evidence>
<feature type="region of interest" description="Disordered" evidence="1">
    <location>
        <begin position="1"/>
        <end position="49"/>
    </location>
</feature>
<reference evidence="3" key="1">
    <citation type="journal article" date="2014" name="BMC Genomics">
        <title>Genome characteristics reveal the impact of lichenization on lichen-forming fungus Endocarpon pusillum Hedwig (Verrucariales, Ascomycota).</title>
        <authorList>
            <person name="Wang Y.-Y."/>
            <person name="Liu B."/>
            <person name="Zhang X.-Y."/>
            <person name="Zhou Q.-M."/>
            <person name="Zhang T."/>
            <person name="Li H."/>
            <person name="Yu Y.-F."/>
            <person name="Zhang X.-L."/>
            <person name="Hao X.-Y."/>
            <person name="Wang M."/>
            <person name="Wang L."/>
            <person name="Wei J.-C."/>
        </authorList>
    </citation>
    <scope>NUCLEOTIDE SEQUENCE [LARGE SCALE GENOMIC DNA]</scope>
    <source>
        <strain evidence="3">Z07020 / HMAS-L-300199</strain>
    </source>
</reference>
<evidence type="ECO:0000313" key="2">
    <source>
        <dbReference type="EMBL" id="ERF70284.1"/>
    </source>
</evidence>
<dbReference type="AlphaFoldDB" id="U1HMN9"/>
<sequence length="289" mass="32052">MVQSRSKRSRNQNEEGEGQDETMLRITDANGQESDDANEQDDEEFSTQSISELETDITTFIRNTGKNDGWPAAFQKHVRDREEELVEKVRAGHAERSAHVQEPPIRATFVNLLDREQAEQSFQKTFLPFLAGCLARVGVKPHDPQLPFPIDDLSVEDQPLFAKSATLIHNSQNLLKEYSELAGLRVDTSSRDKLLSTLDREERQIDAAIKAGRRVAQGEIRALLGIAHDETTENSEQGCRVLKAGVEGAQAKARVAGGVVDDRKMERWGVVAAESVRAFGKMSKVAGAE</sequence>
<organism evidence="2 3">
    <name type="scientific">Endocarpon pusillum (strain Z07020 / HMAS-L-300199)</name>
    <name type="common">Lichen-forming fungus</name>
    <dbReference type="NCBI Taxonomy" id="1263415"/>
    <lineage>
        <taxon>Eukaryota</taxon>
        <taxon>Fungi</taxon>
        <taxon>Dikarya</taxon>
        <taxon>Ascomycota</taxon>
        <taxon>Pezizomycotina</taxon>
        <taxon>Eurotiomycetes</taxon>
        <taxon>Chaetothyriomycetidae</taxon>
        <taxon>Verrucariales</taxon>
        <taxon>Verrucariaceae</taxon>
        <taxon>Endocarpon</taxon>
    </lineage>
</organism>
<feature type="compositionally biased region" description="Basic residues" evidence="1">
    <location>
        <begin position="1"/>
        <end position="10"/>
    </location>
</feature>
<dbReference type="eggNOG" id="ENOG502T7Y4">
    <property type="taxonomic scope" value="Eukaryota"/>
</dbReference>
<dbReference type="Proteomes" id="UP000019373">
    <property type="component" value="Unassembled WGS sequence"/>
</dbReference>
<protein>
    <submittedName>
        <fullName evidence="2">Uncharacterized protein</fullName>
    </submittedName>
</protein>
<dbReference type="EMBL" id="KE721344">
    <property type="protein sequence ID" value="ERF70284.1"/>
    <property type="molecule type" value="Genomic_DNA"/>
</dbReference>
<name>U1HMN9_ENDPU</name>
<keyword evidence="3" id="KW-1185">Reference proteome</keyword>
<dbReference type="HOGENOM" id="CLU_963209_0_0_1"/>
<dbReference type="GeneID" id="19241268"/>
<feature type="compositionally biased region" description="Acidic residues" evidence="1">
    <location>
        <begin position="33"/>
        <end position="45"/>
    </location>
</feature>
<accession>U1HMN9</accession>
<proteinExistence type="predicted"/>
<gene>
    <name evidence="2" type="ORF">EPUS_06325</name>
</gene>
<dbReference type="RefSeq" id="XP_007804046.1">
    <property type="nucleotide sequence ID" value="XM_007805855.1"/>
</dbReference>
<evidence type="ECO:0000313" key="3">
    <source>
        <dbReference type="Proteomes" id="UP000019373"/>
    </source>
</evidence>